<dbReference type="Proteomes" id="UP000184517">
    <property type="component" value="Unassembled WGS sequence"/>
</dbReference>
<dbReference type="STRING" id="1122206.SAMN02745753_03738"/>
<name>A0A1M5J151_9GAMM</name>
<protein>
    <submittedName>
        <fullName evidence="1">Uncharacterized protein</fullName>
    </submittedName>
</protein>
<gene>
    <name evidence="1" type="ORF">SAMN02745753_03738</name>
</gene>
<accession>A0A1M5J151</accession>
<evidence type="ECO:0000313" key="2">
    <source>
        <dbReference type="Proteomes" id="UP000184517"/>
    </source>
</evidence>
<organism evidence="1 2">
    <name type="scientific">Marinomonas polaris DSM 16579</name>
    <dbReference type="NCBI Taxonomy" id="1122206"/>
    <lineage>
        <taxon>Bacteria</taxon>
        <taxon>Pseudomonadati</taxon>
        <taxon>Pseudomonadota</taxon>
        <taxon>Gammaproteobacteria</taxon>
        <taxon>Oceanospirillales</taxon>
        <taxon>Oceanospirillaceae</taxon>
        <taxon>Marinomonas</taxon>
    </lineage>
</organism>
<dbReference type="EMBL" id="FQVF01000020">
    <property type="protein sequence ID" value="SHG34314.1"/>
    <property type="molecule type" value="Genomic_DNA"/>
</dbReference>
<proteinExistence type="predicted"/>
<dbReference type="AlphaFoldDB" id="A0A1M5J151"/>
<dbReference type="RefSeq" id="WP_072841178.1">
    <property type="nucleotide sequence ID" value="NZ_FQVF01000020.1"/>
</dbReference>
<reference evidence="2" key="1">
    <citation type="submission" date="2016-11" db="EMBL/GenBank/DDBJ databases">
        <authorList>
            <person name="Varghese N."/>
            <person name="Submissions S."/>
        </authorList>
    </citation>
    <scope>NUCLEOTIDE SEQUENCE [LARGE SCALE GENOMIC DNA]</scope>
    <source>
        <strain evidence="2">DSM 16579</strain>
    </source>
</reference>
<keyword evidence="2" id="KW-1185">Reference proteome</keyword>
<sequence>MAEYGFVTYTQAGVEGFNLSTRITKKVLDLTVEADSSGSMTISVPDNLAVAITVIQLDGDSYMRHYPHQVTFDASTNLLTYQPGVNPDPKLNGFEEWSIPKRSRSAIIIYGFVPG</sequence>
<evidence type="ECO:0000313" key="1">
    <source>
        <dbReference type="EMBL" id="SHG34314.1"/>
    </source>
</evidence>
<dbReference type="OrthoDB" id="5555605at2"/>